<evidence type="ECO:0000313" key="3">
    <source>
        <dbReference type="EMBL" id="SHH13926.1"/>
    </source>
</evidence>
<feature type="chain" id="PRO_5012883794" evidence="1">
    <location>
        <begin position="24"/>
        <end position="127"/>
    </location>
</feature>
<proteinExistence type="predicted"/>
<dbReference type="AlphaFoldDB" id="A0A1M5QJ85"/>
<evidence type="ECO:0000313" key="5">
    <source>
        <dbReference type="Proteomes" id="UP000237771"/>
    </source>
</evidence>
<dbReference type="Proteomes" id="UP000237771">
    <property type="component" value="Unassembled WGS sequence"/>
</dbReference>
<name>A0A1M5QJ85_9FLAO</name>
<keyword evidence="5" id="KW-1185">Reference proteome</keyword>
<evidence type="ECO:0000256" key="1">
    <source>
        <dbReference type="SAM" id="SignalP"/>
    </source>
</evidence>
<organism evidence="3 4">
    <name type="scientific">Flavobacterium granuli</name>
    <dbReference type="NCBI Taxonomy" id="280093"/>
    <lineage>
        <taxon>Bacteria</taxon>
        <taxon>Pseudomonadati</taxon>
        <taxon>Bacteroidota</taxon>
        <taxon>Flavobacteriia</taxon>
        <taxon>Flavobacteriales</taxon>
        <taxon>Flavobacteriaceae</taxon>
        <taxon>Flavobacterium</taxon>
    </lineage>
</organism>
<reference evidence="3" key="1">
    <citation type="submission" date="2016-11" db="EMBL/GenBank/DDBJ databases">
        <authorList>
            <person name="Jaros S."/>
            <person name="Januszkiewicz K."/>
            <person name="Wedrychowicz H."/>
        </authorList>
    </citation>
    <scope>NUCLEOTIDE SEQUENCE [LARGE SCALE GENOMIC DNA]</scope>
    <source>
        <strain evidence="3">DSM 19729</strain>
    </source>
</reference>
<accession>A0A1M5QJ85</accession>
<dbReference type="EMBL" id="PVUB01000013">
    <property type="protein sequence ID" value="PRZ20099.1"/>
    <property type="molecule type" value="Genomic_DNA"/>
</dbReference>
<dbReference type="RefSeq" id="WP_072944276.1">
    <property type="nucleotide sequence ID" value="NZ_FQWO01000008.1"/>
</dbReference>
<dbReference type="Proteomes" id="UP000184384">
    <property type="component" value="Unassembled WGS sequence"/>
</dbReference>
<dbReference type="OrthoDB" id="1367991at2"/>
<reference evidence="2 5" key="3">
    <citation type="submission" date="2018-03" db="EMBL/GenBank/DDBJ databases">
        <title>Genomic Encyclopedia of Archaeal and Bacterial Type Strains, Phase II (KMG-II): from individual species to whole genera.</title>
        <authorList>
            <person name="Goeker M."/>
        </authorList>
    </citation>
    <scope>NUCLEOTIDE SEQUENCE [LARGE SCALE GENOMIC DNA]</scope>
    <source>
        <strain evidence="2 5">DSM 17797</strain>
    </source>
</reference>
<dbReference type="EMBL" id="FQWO01000008">
    <property type="protein sequence ID" value="SHH13926.1"/>
    <property type="molecule type" value="Genomic_DNA"/>
</dbReference>
<feature type="signal peptide" evidence="1">
    <location>
        <begin position="1"/>
        <end position="23"/>
    </location>
</feature>
<reference evidence="4" key="2">
    <citation type="submission" date="2016-11" db="EMBL/GenBank/DDBJ databases">
        <authorList>
            <person name="Varghese N."/>
            <person name="Submissions S."/>
        </authorList>
    </citation>
    <scope>NUCLEOTIDE SEQUENCE [LARGE SCALE GENOMIC DNA]</scope>
    <source>
        <strain evidence="4">DSM 19729</strain>
    </source>
</reference>
<keyword evidence="1" id="KW-0732">Signal</keyword>
<evidence type="ECO:0000313" key="4">
    <source>
        <dbReference type="Proteomes" id="UP000184384"/>
    </source>
</evidence>
<protein>
    <submittedName>
        <fullName evidence="3">Uncharacterized protein</fullName>
    </submittedName>
</protein>
<evidence type="ECO:0000313" key="2">
    <source>
        <dbReference type="EMBL" id="PRZ20099.1"/>
    </source>
</evidence>
<gene>
    <name evidence="2" type="ORF">BC624_11359</name>
    <name evidence="3" type="ORF">SAMN05443373_10816</name>
</gene>
<sequence>MRTIVYYIYLSLLLLCGGKHVFAANNPITTVCSFDHNFAEKQELKISNPAKSSLSIDQADIDLDEEFHTDSNSADGTAKLVATLSHSICFSSLHSFVAKDYSNRIKIFSSFCGYFNPIYIKQRVLRI</sequence>